<gene>
    <name evidence="3" type="primary">PmlGA01_070010800</name>
    <name evidence="3" type="ORF">PMLGA01_070010800</name>
</gene>
<organism evidence="3 4">
    <name type="scientific">Plasmodium malariae</name>
    <dbReference type="NCBI Taxonomy" id="5858"/>
    <lineage>
        <taxon>Eukaryota</taxon>
        <taxon>Sar</taxon>
        <taxon>Alveolata</taxon>
        <taxon>Apicomplexa</taxon>
        <taxon>Aconoidasida</taxon>
        <taxon>Haemosporida</taxon>
        <taxon>Plasmodiidae</taxon>
        <taxon>Plasmodium</taxon>
        <taxon>Plasmodium (Plasmodium)</taxon>
    </lineage>
</organism>
<feature type="region of interest" description="Disordered" evidence="1">
    <location>
        <begin position="1"/>
        <end position="23"/>
    </location>
</feature>
<evidence type="ECO:0000313" key="3">
    <source>
        <dbReference type="EMBL" id="SBT70861.1"/>
    </source>
</evidence>
<sequence length="205" mass="25307">MKRNKAKEKIKEHTDGQTDEQTKENQYYMNFNENTKKWLYNKIEKNKILFIKEKYQTFLKSYEDRKNDVTKKYNINKYLAIFNNLILLFFITFDIFHNLLKLTFKNVKYSFSNPLYCIHSFKAFIKNISTYIIKLINTNKQFLLNFIFFVLREKKKIAKEINNFIYFVFNFLNLRFFKSLEVLYQYMYPRYYDIFKTGKLSKVFT</sequence>
<evidence type="ECO:0000313" key="4">
    <source>
        <dbReference type="Proteomes" id="UP000219799"/>
    </source>
</evidence>
<reference evidence="3 4" key="1">
    <citation type="submission" date="2016-06" db="EMBL/GenBank/DDBJ databases">
        <authorList>
            <consortium name="Pathogen Informatics"/>
        </authorList>
    </citation>
    <scope>NUCLEOTIDE SEQUENCE [LARGE SCALE GENOMIC DNA]</scope>
    <source>
        <strain evidence="3">PmlGA01</strain>
    </source>
</reference>
<feature type="transmembrane region" description="Helical" evidence="2">
    <location>
        <begin position="163"/>
        <end position="187"/>
    </location>
</feature>
<name>A0A1C3KBC8_PLAMA</name>
<feature type="transmembrane region" description="Helical" evidence="2">
    <location>
        <begin position="78"/>
        <end position="100"/>
    </location>
</feature>
<evidence type="ECO:0000256" key="2">
    <source>
        <dbReference type="SAM" id="Phobius"/>
    </source>
</evidence>
<feature type="transmembrane region" description="Helical" evidence="2">
    <location>
        <begin position="131"/>
        <end position="151"/>
    </location>
</feature>
<evidence type="ECO:0000256" key="1">
    <source>
        <dbReference type="SAM" id="MobiDB-lite"/>
    </source>
</evidence>
<dbReference type="Proteomes" id="UP000219799">
    <property type="component" value="Chromosome 7"/>
</dbReference>
<accession>A0A1C3KBC8</accession>
<dbReference type="VEuPathDB" id="PlasmoDB:PmUG01_07020000"/>
<dbReference type="AlphaFoldDB" id="A0A1C3KBC8"/>
<feature type="compositionally biased region" description="Basic and acidic residues" evidence="1">
    <location>
        <begin position="7"/>
        <end position="23"/>
    </location>
</feature>
<keyword evidence="2" id="KW-0472">Membrane</keyword>
<protein>
    <submittedName>
        <fullName evidence="3">Uncharacterized protein</fullName>
    </submittedName>
</protein>
<keyword evidence="2" id="KW-1133">Transmembrane helix</keyword>
<dbReference type="EMBL" id="LT594495">
    <property type="protein sequence ID" value="SBT70861.1"/>
    <property type="molecule type" value="Genomic_DNA"/>
</dbReference>
<keyword evidence="2" id="KW-0812">Transmembrane</keyword>
<proteinExistence type="predicted"/>